<dbReference type="Proteomes" id="UP000658656">
    <property type="component" value="Unassembled WGS sequence"/>
</dbReference>
<evidence type="ECO:0000313" key="2">
    <source>
        <dbReference type="Proteomes" id="UP000658656"/>
    </source>
</evidence>
<proteinExistence type="predicted"/>
<accession>A0A8H9IM25</accession>
<reference evidence="1" key="2">
    <citation type="submission" date="2020-09" db="EMBL/GenBank/DDBJ databases">
        <authorList>
            <person name="Sun Q."/>
            <person name="Zhou Y."/>
        </authorList>
    </citation>
    <scope>NUCLEOTIDE SEQUENCE</scope>
    <source>
        <strain evidence="1">CGMCC 4.7679</strain>
    </source>
</reference>
<organism evidence="1 2">
    <name type="scientific">Amycolatopsis bartoniae</name>
    <dbReference type="NCBI Taxonomy" id="941986"/>
    <lineage>
        <taxon>Bacteria</taxon>
        <taxon>Bacillati</taxon>
        <taxon>Actinomycetota</taxon>
        <taxon>Actinomycetes</taxon>
        <taxon>Pseudonocardiales</taxon>
        <taxon>Pseudonocardiaceae</taxon>
        <taxon>Amycolatopsis</taxon>
    </lineage>
</organism>
<dbReference type="InterPro" id="IPR036388">
    <property type="entry name" value="WH-like_DNA-bd_sf"/>
</dbReference>
<dbReference type="SUPFAM" id="SSF46785">
    <property type="entry name" value="Winged helix' DNA-binding domain"/>
    <property type="match status" value="1"/>
</dbReference>
<protein>
    <recommendedName>
        <fullName evidence="3">MarR family transcriptional regulator</fullName>
    </recommendedName>
</protein>
<comment type="caution">
    <text evidence="1">The sequence shown here is derived from an EMBL/GenBank/DDBJ whole genome shotgun (WGS) entry which is preliminary data.</text>
</comment>
<gene>
    <name evidence="1" type="ORF">GCM10017566_02390</name>
</gene>
<name>A0A8H9IM25_9PSEU</name>
<evidence type="ECO:0000313" key="1">
    <source>
        <dbReference type="EMBL" id="GHF33280.1"/>
    </source>
</evidence>
<evidence type="ECO:0008006" key="3">
    <source>
        <dbReference type="Google" id="ProtNLM"/>
    </source>
</evidence>
<dbReference type="EMBL" id="BNAV01000001">
    <property type="protein sequence ID" value="GHF33280.1"/>
    <property type="molecule type" value="Genomic_DNA"/>
</dbReference>
<dbReference type="AlphaFoldDB" id="A0A8H9IM25"/>
<dbReference type="InterPro" id="IPR036390">
    <property type="entry name" value="WH_DNA-bd_sf"/>
</dbReference>
<dbReference type="RefSeq" id="WP_221216560.1">
    <property type="nucleotide sequence ID" value="NZ_BNAV01000001.1"/>
</dbReference>
<dbReference type="Gene3D" id="1.10.10.10">
    <property type="entry name" value="Winged helix-like DNA-binding domain superfamily/Winged helix DNA-binding domain"/>
    <property type="match status" value="1"/>
</dbReference>
<sequence>MVVAAEHELSVVQLRLLGVLRDRRPGMLELGAHLGLDKSSMTGLVSRAEKRGGLIHWIRPVPRNRLPTPSLPRVREICCDPQHCSPLLPHRVTTRSRDPISSCAHLQRRRIV</sequence>
<keyword evidence="2" id="KW-1185">Reference proteome</keyword>
<reference evidence="1" key="1">
    <citation type="journal article" date="2014" name="Int. J. Syst. Evol. Microbiol.">
        <title>Complete genome sequence of Corynebacterium casei LMG S-19264T (=DSM 44701T), isolated from a smear-ripened cheese.</title>
        <authorList>
            <consortium name="US DOE Joint Genome Institute (JGI-PGF)"/>
            <person name="Walter F."/>
            <person name="Albersmeier A."/>
            <person name="Kalinowski J."/>
            <person name="Ruckert C."/>
        </authorList>
    </citation>
    <scope>NUCLEOTIDE SEQUENCE</scope>
    <source>
        <strain evidence="1">CGMCC 4.7679</strain>
    </source>
</reference>